<keyword evidence="1" id="KW-0732">Signal</keyword>
<organism evidence="2 3">
    <name type="scientific">Imperialibacter roseus</name>
    <dbReference type="NCBI Taxonomy" id="1324217"/>
    <lineage>
        <taxon>Bacteria</taxon>
        <taxon>Pseudomonadati</taxon>
        <taxon>Bacteroidota</taxon>
        <taxon>Cytophagia</taxon>
        <taxon>Cytophagales</taxon>
        <taxon>Flammeovirgaceae</taxon>
        <taxon>Imperialibacter</taxon>
    </lineage>
</organism>
<evidence type="ECO:0008006" key="4">
    <source>
        <dbReference type="Google" id="ProtNLM"/>
    </source>
</evidence>
<dbReference type="RefSeq" id="WP_317487875.1">
    <property type="nucleotide sequence ID" value="NZ_CP136051.1"/>
</dbReference>
<dbReference type="EMBL" id="CP136051">
    <property type="protein sequence ID" value="WOK05082.1"/>
    <property type="molecule type" value="Genomic_DNA"/>
</dbReference>
<sequence length="193" mass="21276">MKKFQLAFLLLLFAGSAYAQFEDTKFVIGAAVGFNNDALSGVSSIGVVPSFAKTIKSDALIGLSGGYYTTILKNDDSNSKETWNNLRTGIFYQKFYGVADRVFFNWRVLAGVSFNNQGNNSSTYDNRGYNFSLVPGFSWKVMDSIILNASLGEAGYSYQSWSSGAQNGSVDIKNSQFNIRFNNPQFGVTFLIK</sequence>
<gene>
    <name evidence="2" type="ORF">RT717_18530</name>
</gene>
<reference evidence="2 3" key="1">
    <citation type="journal article" date="2023" name="Microbiol. Resour. Announc.">
        <title>Complete Genome Sequence of Imperialibacter roseus strain P4T.</title>
        <authorList>
            <person name="Tizabi D.R."/>
            <person name="Bachvaroff T."/>
            <person name="Hill R.T."/>
        </authorList>
    </citation>
    <scope>NUCLEOTIDE SEQUENCE [LARGE SCALE GENOMIC DNA]</scope>
    <source>
        <strain evidence="2 3">P4T</strain>
    </source>
</reference>
<name>A0ABZ0IKM7_9BACT</name>
<protein>
    <recommendedName>
        <fullName evidence="4">Outer membrane protein beta-barrel domain-containing protein</fullName>
    </recommendedName>
</protein>
<evidence type="ECO:0000256" key="1">
    <source>
        <dbReference type="SAM" id="SignalP"/>
    </source>
</evidence>
<proteinExistence type="predicted"/>
<evidence type="ECO:0000313" key="2">
    <source>
        <dbReference type="EMBL" id="WOK05082.1"/>
    </source>
</evidence>
<feature type="signal peptide" evidence="1">
    <location>
        <begin position="1"/>
        <end position="19"/>
    </location>
</feature>
<dbReference type="Proteomes" id="UP001302349">
    <property type="component" value="Chromosome"/>
</dbReference>
<evidence type="ECO:0000313" key="3">
    <source>
        <dbReference type="Proteomes" id="UP001302349"/>
    </source>
</evidence>
<feature type="chain" id="PRO_5046645167" description="Outer membrane protein beta-barrel domain-containing protein" evidence="1">
    <location>
        <begin position="20"/>
        <end position="193"/>
    </location>
</feature>
<accession>A0ABZ0IKM7</accession>
<keyword evidence="3" id="KW-1185">Reference proteome</keyword>